<dbReference type="RefSeq" id="WP_054017931.1">
    <property type="nucleotide sequence ID" value="NZ_BBYR01000002.1"/>
</dbReference>
<dbReference type="OrthoDB" id="8552871at2"/>
<gene>
    <name evidence="9" type="ORF">ISF6_1021</name>
</gene>
<keyword evidence="7" id="KW-1133">Transmembrane helix</keyword>
<dbReference type="InterPro" id="IPR036890">
    <property type="entry name" value="HATPase_C_sf"/>
</dbReference>
<dbReference type="GO" id="GO:0007234">
    <property type="term" value="P:osmosensory signaling via phosphorelay pathway"/>
    <property type="evidence" value="ECO:0007669"/>
    <property type="project" value="TreeGrafter"/>
</dbReference>
<dbReference type="EMBL" id="BBYR01000002">
    <property type="protein sequence ID" value="GAP33766.1"/>
    <property type="molecule type" value="Genomic_DNA"/>
</dbReference>
<dbReference type="Proteomes" id="UP000037660">
    <property type="component" value="Unassembled WGS sequence"/>
</dbReference>
<dbReference type="SMART" id="SM00388">
    <property type="entry name" value="HisKA"/>
    <property type="match status" value="1"/>
</dbReference>
<evidence type="ECO:0000256" key="2">
    <source>
        <dbReference type="ARBA" id="ARBA00004429"/>
    </source>
</evidence>
<name>A0A0K8NTM7_PISS1</name>
<dbReference type="SUPFAM" id="SSF47384">
    <property type="entry name" value="Homodimeric domain of signal transducing histidine kinase"/>
    <property type="match status" value="1"/>
</dbReference>
<dbReference type="InterPro" id="IPR003594">
    <property type="entry name" value="HATPase_dom"/>
</dbReference>
<dbReference type="EC" id="2.7.13.3" evidence="3"/>
<feature type="transmembrane region" description="Helical" evidence="7">
    <location>
        <begin position="49"/>
        <end position="69"/>
    </location>
</feature>
<dbReference type="GO" id="GO:0000156">
    <property type="term" value="F:phosphorelay response regulator activity"/>
    <property type="evidence" value="ECO:0007669"/>
    <property type="project" value="TreeGrafter"/>
</dbReference>
<reference evidence="10" key="1">
    <citation type="submission" date="2015-07" db="EMBL/GenBank/DDBJ databases">
        <title>Discovery of a poly(ethylene terephthalate assimilation.</title>
        <authorList>
            <person name="Yoshida S."/>
            <person name="Hiraga K."/>
            <person name="Takehana T."/>
            <person name="Taniguchi I."/>
            <person name="Yamaji H."/>
            <person name="Maeda Y."/>
            <person name="Toyohara K."/>
            <person name="Miyamoto K."/>
            <person name="Kimura Y."/>
            <person name="Oda K."/>
        </authorList>
    </citation>
    <scope>NUCLEOTIDE SEQUENCE [LARGE SCALE GENOMIC DNA]</scope>
    <source>
        <strain evidence="10">NBRC 110686 / TISTR 2288 / 201-F6</strain>
    </source>
</reference>
<dbReference type="GO" id="GO:0000155">
    <property type="term" value="F:phosphorelay sensor kinase activity"/>
    <property type="evidence" value="ECO:0007669"/>
    <property type="project" value="InterPro"/>
</dbReference>
<evidence type="ECO:0000256" key="7">
    <source>
        <dbReference type="SAM" id="Phobius"/>
    </source>
</evidence>
<evidence type="ECO:0000256" key="3">
    <source>
        <dbReference type="ARBA" id="ARBA00012438"/>
    </source>
</evidence>
<reference evidence="9 10" key="2">
    <citation type="journal article" date="2016" name="Science">
        <title>A bacterium that degrades and assimilates poly(ethylene terephthalate).</title>
        <authorList>
            <person name="Yoshida S."/>
            <person name="Hiraga K."/>
            <person name="Takehana T."/>
            <person name="Taniguchi I."/>
            <person name="Yamaji H."/>
            <person name="Maeda Y."/>
            <person name="Toyohara K."/>
            <person name="Miyamoto K."/>
            <person name="Kimura Y."/>
            <person name="Oda K."/>
        </authorList>
    </citation>
    <scope>NUCLEOTIDE SEQUENCE [LARGE SCALE GENOMIC DNA]</scope>
    <source>
        <strain evidence="10">NBRC 110686 / TISTR 2288 / 201-F6</strain>
    </source>
</reference>
<dbReference type="PANTHER" id="PTHR42878:SF15">
    <property type="entry name" value="BACTERIOPHYTOCHROME"/>
    <property type="match status" value="1"/>
</dbReference>
<organism evidence="9 10">
    <name type="scientific">Piscinibacter sakaiensis</name>
    <name type="common">Ideonella sakaiensis</name>
    <dbReference type="NCBI Taxonomy" id="1547922"/>
    <lineage>
        <taxon>Bacteria</taxon>
        <taxon>Pseudomonadati</taxon>
        <taxon>Pseudomonadota</taxon>
        <taxon>Betaproteobacteria</taxon>
        <taxon>Burkholderiales</taxon>
        <taxon>Sphaerotilaceae</taxon>
        <taxon>Piscinibacter</taxon>
    </lineage>
</organism>
<dbReference type="Gene3D" id="1.10.287.130">
    <property type="match status" value="1"/>
</dbReference>
<keyword evidence="10" id="KW-1185">Reference proteome</keyword>
<dbReference type="InterPro" id="IPR003661">
    <property type="entry name" value="HisK_dim/P_dom"/>
</dbReference>
<dbReference type="SUPFAM" id="SSF55874">
    <property type="entry name" value="ATPase domain of HSP90 chaperone/DNA topoisomerase II/histidine kinase"/>
    <property type="match status" value="1"/>
</dbReference>
<evidence type="ECO:0000256" key="6">
    <source>
        <dbReference type="ARBA" id="ARBA00022777"/>
    </source>
</evidence>
<evidence type="ECO:0000313" key="10">
    <source>
        <dbReference type="Proteomes" id="UP000037660"/>
    </source>
</evidence>
<dbReference type="PANTHER" id="PTHR42878">
    <property type="entry name" value="TWO-COMPONENT HISTIDINE KINASE"/>
    <property type="match status" value="1"/>
</dbReference>
<evidence type="ECO:0000259" key="8">
    <source>
        <dbReference type="PROSITE" id="PS50109"/>
    </source>
</evidence>
<dbReference type="GO" id="GO:0005886">
    <property type="term" value="C:plasma membrane"/>
    <property type="evidence" value="ECO:0007669"/>
    <property type="project" value="UniProtKB-SubCell"/>
</dbReference>
<keyword evidence="7" id="KW-0812">Transmembrane</keyword>
<keyword evidence="4" id="KW-0597">Phosphoprotein</keyword>
<keyword evidence="5" id="KW-0808">Transferase</keyword>
<sequence length="343" mass="36567">MHAAHVFRAVGPAGRAAGRVAALLSAAGAAAPLRAQALAATAPPAPAWVWPALLGLALAALAAALMLALRLQRAERAAREALADLQRRVAADAAAAAASAPTPVAAPAPAPADDEAARRSAAAQAEQEAFSYTVSHDLRAPIRVVEGFTKILKEDYGRVLDRVGIDHLDRVLGAAARMNAMIDALLALSQLSTQPLARQPVNLSQLAGYVAEDLRRQQPEREVLLSIDADMEVQGDPTLLRVVIENLLANAWKYTAKCAQPEISFRRHPAQPRTFTIADNGAGFDMRFADRLFGVFQRLHSATDYHGTGIGLASVRRIIRRHGGDIWAEAEVGHGARFHFSLP</sequence>
<comment type="caution">
    <text evidence="9">The sequence shown here is derived from an EMBL/GenBank/DDBJ whole genome shotgun (WGS) entry which is preliminary data.</text>
</comment>
<proteinExistence type="predicted"/>
<dbReference type="PRINTS" id="PR00344">
    <property type="entry name" value="BCTRLSENSOR"/>
</dbReference>
<evidence type="ECO:0000313" key="9">
    <source>
        <dbReference type="EMBL" id="GAP33766.1"/>
    </source>
</evidence>
<dbReference type="InterPro" id="IPR004358">
    <property type="entry name" value="Sig_transdc_His_kin-like_C"/>
</dbReference>
<dbReference type="Gene3D" id="3.30.565.10">
    <property type="entry name" value="Histidine kinase-like ATPase, C-terminal domain"/>
    <property type="match status" value="1"/>
</dbReference>
<dbReference type="InterPro" id="IPR050351">
    <property type="entry name" value="BphY/WalK/GraS-like"/>
</dbReference>
<dbReference type="InterPro" id="IPR005467">
    <property type="entry name" value="His_kinase_dom"/>
</dbReference>
<dbReference type="CDD" id="cd00082">
    <property type="entry name" value="HisKA"/>
    <property type="match status" value="1"/>
</dbReference>
<dbReference type="AlphaFoldDB" id="A0A0K8NTM7"/>
<evidence type="ECO:0000256" key="1">
    <source>
        <dbReference type="ARBA" id="ARBA00000085"/>
    </source>
</evidence>
<dbReference type="FunFam" id="3.30.565.10:FF:000006">
    <property type="entry name" value="Sensor histidine kinase WalK"/>
    <property type="match status" value="1"/>
</dbReference>
<dbReference type="Pfam" id="PF00512">
    <property type="entry name" value="HisKA"/>
    <property type="match status" value="1"/>
</dbReference>
<keyword evidence="7" id="KW-0472">Membrane</keyword>
<comment type="catalytic activity">
    <reaction evidence="1">
        <text>ATP + protein L-histidine = ADP + protein N-phospho-L-histidine.</text>
        <dbReference type="EC" id="2.7.13.3"/>
    </reaction>
</comment>
<protein>
    <recommendedName>
        <fullName evidence="3">histidine kinase</fullName>
        <ecNumber evidence="3">2.7.13.3</ecNumber>
    </recommendedName>
</protein>
<accession>A0A0K8NTM7</accession>
<dbReference type="GO" id="GO:0030295">
    <property type="term" value="F:protein kinase activator activity"/>
    <property type="evidence" value="ECO:0007669"/>
    <property type="project" value="TreeGrafter"/>
</dbReference>
<evidence type="ECO:0000256" key="4">
    <source>
        <dbReference type="ARBA" id="ARBA00022553"/>
    </source>
</evidence>
<dbReference type="Pfam" id="PF02518">
    <property type="entry name" value="HATPase_c"/>
    <property type="match status" value="1"/>
</dbReference>
<dbReference type="SMART" id="SM00387">
    <property type="entry name" value="HATPase_c"/>
    <property type="match status" value="1"/>
</dbReference>
<feature type="domain" description="Histidine kinase" evidence="8">
    <location>
        <begin position="133"/>
        <end position="343"/>
    </location>
</feature>
<evidence type="ECO:0000256" key="5">
    <source>
        <dbReference type="ARBA" id="ARBA00022679"/>
    </source>
</evidence>
<keyword evidence="6 9" id="KW-0418">Kinase</keyword>
<comment type="subcellular location">
    <subcellularLocation>
        <location evidence="2">Cell inner membrane</location>
        <topology evidence="2">Multi-pass membrane protein</topology>
    </subcellularLocation>
</comment>
<dbReference type="InterPro" id="IPR036097">
    <property type="entry name" value="HisK_dim/P_sf"/>
</dbReference>
<dbReference type="PROSITE" id="PS50109">
    <property type="entry name" value="HIS_KIN"/>
    <property type="match status" value="1"/>
</dbReference>
<dbReference type="STRING" id="1547922.ISF6_1021"/>